<name>G8X3C9_STREN</name>
<organism evidence="2 3">
    <name type="scientific">Streptantibioticus cattleyicolor (strain ATCC 35852 / DSM 46488 / JCM 4925 / NBRC 14057 / NRRL 8057)</name>
    <name type="common">Streptomyces cattleya</name>
    <dbReference type="NCBI Taxonomy" id="1003195"/>
    <lineage>
        <taxon>Bacteria</taxon>
        <taxon>Bacillati</taxon>
        <taxon>Actinomycetota</taxon>
        <taxon>Actinomycetes</taxon>
        <taxon>Kitasatosporales</taxon>
        <taxon>Streptomycetaceae</taxon>
        <taxon>Streptantibioticus</taxon>
    </lineage>
</organism>
<feature type="compositionally biased region" description="Basic residues" evidence="1">
    <location>
        <begin position="1"/>
        <end position="23"/>
    </location>
</feature>
<evidence type="ECO:0000313" key="2">
    <source>
        <dbReference type="EMBL" id="AEW96981.1"/>
    </source>
</evidence>
<protein>
    <submittedName>
        <fullName evidence="2">Uncharacterized protein</fullName>
    </submittedName>
</protein>
<feature type="region of interest" description="Disordered" evidence="1">
    <location>
        <begin position="1"/>
        <end position="58"/>
    </location>
</feature>
<sequence>MDRVRGRGRGLHGVRVGRRRGGRPRACSGVPRGRAGKGTGTPRDRAYTGLDNQNHQKG</sequence>
<accession>G8X3C9</accession>
<dbReference type="AlphaFoldDB" id="G8X3C9"/>
<dbReference type="HOGENOM" id="CLU_2977204_0_0_11"/>
<keyword evidence="3" id="KW-1185">Reference proteome</keyword>
<dbReference type="EMBL" id="CP003219">
    <property type="protein sequence ID" value="AEW96981.1"/>
    <property type="molecule type" value="Genomic_DNA"/>
</dbReference>
<dbReference type="KEGG" id="scy:SCATT_46100"/>
<gene>
    <name evidence="2" type="ordered locus">SCATT_46100</name>
</gene>
<evidence type="ECO:0000256" key="1">
    <source>
        <dbReference type="SAM" id="MobiDB-lite"/>
    </source>
</evidence>
<reference evidence="3" key="1">
    <citation type="submission" date="2011-12" db="EMBL/GenBank/DDBJ databases">
        <title>Complete genome sequence of Streptomyces cattleya strain DSM 46488.</title>
        <authorList>
            <person name="Ou H.-Y."/>
            <person name="Li P."/>
            <person name="Zhao C."/>
            <person name="O'Hagan D."/>
            <person name="Deng Z."/>
        </authorList>
    </citation>
    <scope>NUCLEOTIDE SEQUENCE [LARGE SCALE GENOMIC DNA]</scope>
    <source>
        <strain evidence="3">ATCC 35852 / DSM 46488 / JCM 4925 / NBRC 14057 / NRRL 8057</strain>
    </source>
</reference>
<evidence type="ECO:0000313" key="3">
    <source>
        <dbReference type="Proteomes" id="UP000007842"/>
    </source>
</evidence>
<dbReference type="Proteomes" id="UP000007842">
    <property type="component" value="Chromosome"/>
</dbReference>
<proteinExistence type="predicted"/>
<dbReference type="STRING" id="1003195.SCATT_46100"/>